<feature type="region of interest" description="Disordered" evidence="1">
    <location>
        <begin position="181"/>
        <end position="223"/>
    </location>
</feature>
<feature type="compositionally biased region" description="Polar residues" evidence="1">
    <location>
        <begin position="209"/>
        <end position="223"/>
    </location>
</feature>
<protein>
    <submittedName>
        <fullName evidence="2">Uncharacterized protein</fullName>
    </submittedName>
</protein>
<dbReference type="EMBL" id="KB007805">
    <property type="protein sequence ID" value="ELR25540.1"/>
    <property type="molecule type" value="Genomic_DNA"/>
</dbReference>
<feature type="compositionally biased region" description="Low complexity" evidence="1">
    <location>
        <begin position="186"/>
        <end position="199"/>
    </location>
</feature>
<gene>
    <name evidence="2" type="ORF">ACA1_296390</name>
</gene>
<proteinExistence type="predicted"/>
<evidence type="ECO:0000313" key="3">
    <source>
        <dbReference type="Proteomes" id="UP000011083"/>
    </source>
</evidence>
<dbReference type="KEGG" id="acan:ACA1_296390"/>
<evidence type="ECO:0000313" key="2">
    <source>
        <dbReference type="EMBL" id="ELR25540.1"/>
    </source>
</evidence>
<dbReference type="Proteomes" id="UP000011083">
    <property type="component" value="Unassembled WGS sequence"/>
</dbReference>
<reference evidence="2 3" key="1">
    <citation type="journal article" date="2013" name="Genome Biol.">
        <title>Genome of Acanthamoeba castellanii highlights extensive lateral gene transfer and early evolution of tyrosine kinase signaling.</title>
        <authorList>
            <person name="Clarke M."/>
            <person name="Lohan A.J."/>
            <person name="Liu B."/>
            <person name="Lagkouvardos I."/>
            <person name="Roy S."/>
            <person name="Zafar N."/>
            <person name="Bertelli C."/>
            <person name="Schilde C."/>
            <person name="Kianianmomeni A."/>
            <person name="Burglin T.R."/>
            <person name="Frech C."/>
            <person name="Turcotte B."/>
            <person name="Kopec K.O."/>
            <person name="Synnott J.M."/>
            <person name="Choo C."/>
            <person name="Paponov I."/>
            <person name="Finkler A."/>
            <person name="Soon Heng Tan C."/>
            <person name="Hutchins A.P."/>
            <person name="Weinmeier T."/>
            <person name="Rattei T."/>
            <person name="Chu J.S."/>
            <person name="Gimenez G."/>
            <person name="Irimia M."/>
            <person name="Rigden D.J."/>
            <person name="Fitzpatrick D.A."/>
            <person name="Lorenzo-Morales J."/>
            <person name="Bateman A."/>
            <person name="Chiu C.H."/>
            <person name="Tang P."/>
            <person name="Hegemann P."/>
            <person name="Fromm H."/>
            <person name="Raoult D."/>
            <person name="Greub G."/>
            <person name="Miranda-Saavedra D."/>
            <person name="Chen N."/>
            <person name="Nash P."/>
            <person name="Ginger M.L."/>
            <person name="Horn M."/>
            <person name="Schaap P."/>
            <person name="Caler L."/>
            <person name="Loftus B."/>
        </authorList>
    </citation>
    <scope>NUCLEOTIDE SEQUENCE [LARGE SCALE GENOMIC DNA]</scope>
    <source>
        <strain evidence="2 3">Neff</strain>
    </source>
</reference>
<dbReference type="GeneID" id="14926602"/>
<organism evidence="2 3">
    <name type="scientific">Acanthamoeba castellanii (strain ATCC 30010 / Neff)</name>
    <dbReference type="NCBI Taxonomy" id="1257118"/>
    <lineage>
        <taxon>Eukaryota</taxon>
        <taxon>Amoebozoa</taxon>
        <taxon>Discosea</taxon>
        <taxon>Longamoebia</taxon>
        <taxon>Centramoebida</taxon>
        <taxon>Acanthamoebidae</taxon>
        <taxon>Acanthamoeba</taxon>
    </lineage>
</organism>
<feature type="region of interest" description="Disordered" evidence="1">
    <location>
        <begin position="137"/>
        <end position="168"/>
    </location>
</feature>
<dbReference type="RefSeq" id="XP_004368295.1">
    <property type="nucleotide sequence ID" value="XM_004368238.1"/>
</dbReference>
<evidence type="ECO:0000256" key="1">
    <source>
        <dbReference type="SAM" id="MobiDB-lite"/>
    </source>
</evidence>
<name>L8HK09_ACACF</name>
<keyword evidence="3" id="KW-1185">Reference proteome</keyword>
<accession>L8HK09</accession>
<dbReference type="VEuPathDB" id="AmoebaDB:ACA1_296390"/>
<dbReference type="AlphaFoldDB" id="L8HK09"/>
<sequence length="223" mass="23908">MEEADLSVPLFSGVSISAREPEEDDKADLLGKRVVEEEEEEDIFSYKNKRLDEDDLFGGLDDPLAKKKPAAKVGEGLFIDDEVAADMLSHDFNDLLLLKAASHKDEGVFRARPKAVELAAADEDDVRVPDVDLESIEGLQKRTSAQTKPKRQAPAIGGGSGIKRGNSKLAAPTTLDDELFGLIGDTSTAGGSGNTTSAADPLDDISSYIARQQQTTSKGLFDD</sequence>